<dbReference type="GO" id="GO:0032259">
    <property type="term" value="P:methylation"/>
    <property type="evidence" value="ECO:0007669"/>
    <property type="project" value="UniProtKB-KW"/>
</dbReference>
<keyword evidence="3" id="KW-0489">Methyltransferase</keyword>
<comment type="caution">
    <text evidence="3">The sequence shown here is derived from an EMBL/GenBank/DDBJ whole genome shotgun (WGS) entry which is preliminary data.</text>
</comment>
<feature type="region of interest" description="Disordered" evidence="1">
    <location>
        <begin position="205"/>
        <end position="245"/>
    </location>
</feature>
<dbReference type="RefSeq" id="XP_064765644.1">
    <property type="nucleotide sequence ID" value="XM_064913754.1"/>
</dbReference>
<dbReference type="InterPro" id="IPR013217">
    <property type="entry name" value="Methyltransf_12"/>
</dbReference>
<keyword evidence="3" id="KW-0808">Transferase</keyword>
<dbReference type="Gene3D" id="3.40.50.150">
    <property type="entry name" value="Vaccinia Virus protein VP39"/>
    <property type="match status" value="1"/>
</dbReference>
<dbReference type="PANTHER" id="PTHR43861">
    <property type="entry name" value="TRANS-ACONITATE 2-METHYLTRANSFERASE-RELATED"/>
    <property type="match status" value="1"/>
</dbReference>
<dbReference type="Pfam" id="PF08242">
    <property type="entry name" value="Methyltransf_12"/>
    <property type="match status" value="1"/>
</dbReference>
<dbReference type="CDD" id="cd02440">
    <property type="entry name" value="AdoMet_MTases"/>
    <property type="match status" value="1"/>
</dbReference>
<dbReference type="GO" id="GO:0008168">
    <property type="term" value="F:methyltransferase activity"/>
    <property type="evidence" value="ECO:0007669"/>
    <property type="project" value="UniProtKB-KW"/>
</dbReference>
<dbReference type="EMBL" id="JBBJBU010000016">
    <property type="protein sequence ID" value="KAK7202611.1"/>
    <property type="molecule type" value="Genomic_DNA"/>
</dbReference>
<evidence type="ECO:0000256" key="1">
    <source>
        <dbReference type="SAM" id="MobiDB-lite"/>
    </source>
</evidence>
<reference evidence="3 4" key="1">
    <citation type="submission" date="2024-03" db="EMBL/GenBank/DDBJ databases">
        <title>Genome-scale model development and genomic sequencing of the oleaginous clade Lipomyces.</title>
        <authorList>
            <consortium name="Lawrence Berkeley National Laboratory"/>
            <person name="Czajka J.J."/>
            <person name="Han Y."/>
            <person name="Kim J."/>
            <person name="Mondo S.J."/>
            <person name="Hofstad B.A."/>
            <person name="Robles A."/>
            <person name="Haridas S."/>
            <person name="Riley R."/>
            <person name="LaButti K."/>
            <person name="Pangilinan J."/>
            <person name="Andreopoulos W."/>
            <person name="Lipzen A."/>
            <person name="Yan J."/>
            <person name="Wang M."/>
            <person name="Ng V."/>
            <person name="Grigoriev I.V."/>
            <person name="Spatafora J.W."/>
            <person name="Magnuson J.K."/>
            <person name="Baker S.E."/>
            <person name="Pomraning K.R."/>
        </authorList>
    </citation>
    <scope>NUCLEOTIDE SEQUENCE [LARGE SCALE GENOMIC DNA]</scope>
    <source>
        <strain evidence="3 4">Phaff 52-87</strain>
    </source>
</reference>
<evidence type="ECO:0000259" key="2">
    <source>
        <dbReference type="Pfam" id="PF08242"/>
    </source>
</evidence>
<dbReference type="InterPro" id="IPR029063">
    <property type="entry name" value="SAM-dependent_MTases_sf"/>
</dbReference>
<feature type="compositionally biased region" description="Basic residues" evidence="1">
    <location>
        <begin position="228"/>
        <end position="240"/>
    </location>
</feature>
<protein>
    <submittedName>
        <fullName evidence="3">S-adenosyl-L-methionine-dependent methyltransferase</fullName>
    </submittedName>
</protein>
<dbReference type="GeneID" id="90039266"/>
<name>A0ABR1EYC6_9ASCO</name>
<proteinExistence type="predicted"/>
<keyword evidence="4" id="KW-1185">Reference proteome</keyword>
<accession>A0ABR1EYC6</accession>
<dbReference type="SUPFAM" id="SSF53335">
    <property type="entry name" value="S-adenosyl-L-methionine-dependent methyltransferases"/>
    <property type="match status" value="1"/>
</dbReference>
<evidence type="ECO:0000313" key="3">
    <source>
        <dbReference type="EMBL" id="KAK7202611.1"/>
    </source>
</evidence>
<dbReference type="Proteomes" id="UP001498771">
    <property type="component" value="Unassembled WGS sequence"/>
</dbReference>
<sequence>MAPEFKGKQAAIPSTLQDSSSSSSDDSDSDSDLPPRRRTTPPPPPLLRARSLAAEVILQHEPIRSTLSSPDSVFLDFACGSGALSREIVQHVDHILGIDVDPAAVSAYNQRAQNQGLDESEMHAVVCDVLTLSDETGDDDVSCKEWFSAIDVAACAMGFHHLQDMTAVTKAIASKFLKPKGWFCVVDLLWTEHTAAVFTNLKTAKQQAHTHSHTHSHTHHDQRDSSHSHSHTHSHNHNHTVHVGGLHPADLRQSLVSAGLTDVEVFEHAFEVPVMVPESLLPEQEATAGSSASNADGEDKNTRKVEVLLPFLFAVGRKS</sequence>
<organism evidence="3 4">
    <name type="scientific">Myxozyma melibiosi</name>
    <dbReference type="NCBI Taxonomy" id="54550"/>
    <lineage>
        <taxon>Eukaryota</taxon>
        <taxon>Fungi</taxon>
        <taxon>Dikarya</taxon>
        <taxon>Ascomycota</taxon>
        <taxon>Saccharomycotina</taxon>
        <taxon>Lipomycetes</taxon>
        <taxon>Lipomycetales</taxon>
        <taxon>Lipomycetaceae</taxon>
        <taxon>Myxozyma</taxon>
    </lineage>
</organism>
<feature type="domain" description="Methyltransferase type 12" evidence="2">
    <location>
        <begin position="75"/>
        <end position="183"/>
    </location>
</feature>
<feature type="compositionally biased region" description="Basic residues" evidence="1">
    <location>
        <begin position="208"/>
        <end position="218"/>
    </location>
</feature>
<feature type="region of interest" description="Disordered" evidence="1">
    <location>
        <begin position="1"/>
        <end position="47"/>
    </location>
</feature>
<evidence type="ECO:0000313" key="4">
    <source>
        <dbReference type="Proteomes" id="UP001498771"/>
    </source>
</evidence>
<gene>
    <name evidence="3" type="ORF">BZA70DRAFT_285563</name>
</gene>